<dbReference type="Proteomes" id="UP001497382">
    <property type="component" value="Unassembled WGS sequence"/>
</dbReference>
<dbReference type="AlphaFoldDB" id="A0AAV1YVI0"/>
<keyword evidence="2" id="KW-1185">Reference proteome</keyword>
<protein>
    <recommendedName>
        <fullName evidence="3">Ribulose-1,5-bisphosphate carboxylase/oxygenase large subunit</fullName>
    </recommendedName>
</protein>
<organism evidence="1 2">
    <name type="scientific">Larinioides sclopetarius</name>
    <dbReference type="NCBI Taxonomy" id="280406"/>
    <lineage>
        <taxon>Eukaryota</taxon>
        <taxon>Metazoa</taxon>
        <taxon>Ecdysozoa</taxon>
        <taxon>Arthropoda</taxon>
        <taxon>Chelicerata</taxon>
        <taxon>Arachnida</taxon>
        <taxon>Araneae</taxon>
        <taxon>Araneomorphae</taxon>
        <taxon>Entelegynae</taxon>
        <taxon>Araneoidea</taxon>
        <taxon>Araneidae</taxon>
        <taxon>Larinioides</taxon>
    </lineage>
</organism>
<name>A0AAV1YVI0_9ARAC</name>
<evidence type="ECO:0000313" key="1">
    <source>
        <dbReference type="EMBL" id="CAL1262967.1"/>
    </source>
</evidence>
<proteinExistence type="predicted"/>
<evidence type="ECO:0008006" key="3">
    <source>
        <dbReference type="Google" id="ProtNLM"/>
    </source>
</evidence>
<sequence length="42" mass="4471">MRDEIGLGAKNEATSTYASILDPARTTAPYHCTAGTLLFESP</sequence>
<reference evidence="1 2" key="1">
    <citation type="submission" date="2024-04" db="EMBL/GenBank/DDBJ databases">
        <authorList>
            <person name="Rising A."/>
            <person name="Reimegard J."/>
            <person name="Sonavane S."/>
            <person name="Akerstrom W."/>
            <person name="Nylinder S."/>
            <person name="Hedman E."/>
            <person name="Kallberg Y."/>
        </authorList>
    </citation>
    <scope>NUCLEOTIDE SEQUENCE [LARGE SCALE GENOMIC DNA]</scope>
</reference>
<gene>
    <name evidence="1" type="ORF">LARSCL_LOCUS1296</name>
</gene>
<accession>A0AAV1YVI0</accession>
<dbReference type="EMBL" id="CAXIEN010000007">
    <property type="protein sequence ID" value="CAL1262967.1"/>
    <property type="molecule type" value="Genomic_DNA"/>
</dbReference>
<comment type="caution">
    <text evidence="1">The sequence shown here is derived from an EMBL/GenBank/DDBJ whole genome shotgun (WGS) entry which is preliminary data.</text>
</comment>
<evidence type="ECO:0000313" key="2">
    <source>
        <dbReference type="Proteomes" id="UP001497382"/>
    </source>
</evidence>